<protein>
    <submittedName>
        <fullName evidence="1">Uncharacterized protein</fullName>
    </submittedName>
</protein>
<keyword evidence="2" id="KW-1185">Reference proteome</keyword>
<evidence type="ECO:0000313" key="2">
    <source>
        <dbReference type="Proteomes" id="UP000312512"/>
    </source>
</evidence>
<dbReference type="Proteomes" id="UP000312512">
    <property type="component" value="Unassembled WGS sequence"/>
</dbReference>
<dbReference type="RefSeq" id="WP_139627731.1">
    <property type="nucleotide sequence ID" value="NZ_VDLX02000001.1"/>
</dbReference>
<organism evidence="1 2">
    <name type="scientific">Nonomuraea phyllanthi</name>
    <dbReference type="NCBI Taxonomy" id="2219224"/>
    <lineage>
        <taxon>Bacteria</taxon>
        <taxon>Bacillati</taxon>
        <taxon>Actinomycetota</taxon>
        <taxon>Actinomycetes</taxon>
        <taxon>Streptosporangiales</taxon>
        <taxon>Streptosporangiaceae</taxon>
        <taxon>Nonomuraea</taxon>
    </lineage>
</organism>
<gene>
    <name evidence="1" type="ORF">FH608_000535</name>
</gene>
<proteinExistence type="predicted"/>
<reference evidence="1 2" key="1">
    <citation type="submission" date="2019-10" db="EMBL/GenBank/DDBJ databases">
        <title>Nonomuraea sp. nov., isolated from Phyllanthus amarus.</title>
        <authorList>
            <person name="Klykleung N."/>
            <person name="Tanasupawat S."/>
        </authorList>
    </citation>
    <scope>NUCLEOTIDE SEQUENCE [LARGE SCALE GENOMIC DNA]</scope>
    <source>
        <strain evidence="1 2">PA1-10</strain>
    </source>
</reference>
<comment type="caution">
    <text evidence="1">The sequence shown here is derived from an EMBL/GenBank/DDBJ whole genome shotgun (WGS) entry which is preliminary data.</text>
</comment>
<sequence>MADLTGYTGRYTAGPTKRATADSCAVMNDVQSIVLTGYERSVERSVVEKWMRNGKGNGRVKLPRELGMGSMDDYEVRGYPFRSAGALFRCGDENSLITIYVKKNPARDQDHDLTQLMRIAQRRFAEMFTCKLGAPPSS</sequence>
<evidence type="ECO:0000313" key="1">
    <source>
        <dbReference type="EMBL" id="KAB8197099.1"/>
    </source>
</evidence>
<dbReference type="AlphaFoldDB" id="A0A5C4WU18"/>
<dbReference type="OrthoDB" id="3522417at2"/>
<accession>A0A5C4WU18</accession>
<name>A0A5C4WU18_9ACTN</name>
<dbReference type="EMBL" id="VDLX02000001">
    <property type="protein sequence ID" value="KAB8197099.1"/>
    <property type="molecule type" value="Genomic_DNA"/>
</dbReference>